<dbReference type="GO" id="GO:0016151">
    <property type="term" value="F:nickel cation binding"/>
    <property type="evidence" value="ECO:0007669"/>
    <property type="project" value="UniProtKB-UniRule"/>
</dbReference>
<keyword evidence="4 5" id="KW-0143">Chaperone</keyword>
<accession>A0A0U1KSC8</accession>
<dbReference type="AlphaFoldDB" id="A0A0U1KSC8"/>
<keyword evidence="3 5" id="KW-0533">Nickel</keyword>
<evidence type="ECO:0000256" key="5">
    <source>
        <dbReference type="HAMAP-Rule" id="MF_00822"/>
    </source>
</evidence>
<dbReference type="GO" id="GO:0065003">
    <property type="term" value="P:protein-containing complex assembly"/>
    <property type="evidence" value="ECO:0007669"/>
    <property type="project" value="InterPro"/>
</dbReference>
<dbReference type="SUPFAM" id="SSF69737">
    <property type="entry name" value="Urease metallochaperone UreE, C-terminal domain"/>
    <property type="match status" value="1"/>
</dbReference>
<proteinExistence type="inferred from homology"/>
<dbReference type="GO" id="GO:0005737">
    <property type="term" value="C:cytoplasm"/>
    <property type="evidence" value="ECO:0007669"/>
    <property type="project" value="UniProtKB-SubCell"/>
</dbReference>
<dbReference type="InterPro" id="IPR004029">
    <property type="entry name" value="UreE_N"/>
</dbReference>
<evidence type="ECO:0000256" key="4">
    <source>
        <dbReference type="ARBA" id="ARBA00023186"/>
    </source>
</evidence>
<comment type="function">
    <text evidence="5">Involved in urease metallocenter assembly. Binds nickel. Probably functions as a nickel donor during metallocenter assembly.</text>
</comment>
<dbReference type="CDD" id="cd00571">
    <property type="entry name" value="UreE"/>
    <property type="match status" value="1"/>
</dbReference>
<gene>
    <name evidence="5" type="primary">ureE</name>
    <name evidence="7" type="ORF">SpAn4DRAFT_1266</name>
</gene>
<name>A0A0U1KSC8_9FIRM</name>
<dbReference type="PIRSF" id="PIRSF036402">
    <property type="entry name" value="Ureas_acces_UreE"/>
    <property type="match status" value="1"/>
</dbReference>
<dbReference type="InterPro" id="IPR012406">
    <property type="entry name" value="UreE"/>
</dbReference>
<dbReference type="GO" id="GO:0006457">
    <property type="term" value="P:protein folding"/>
    <property type="evidence" value="ECO:0007669"/>
    <property type="project" value="InterPro"/>
</dbReference>
<evidence type="ECO:0000256" key="3">
    <source>
        <dbReference type="ARBA" id="ARBA00022596"/>
    </source>
</evidence>
<evidence type="ECO:0000256" key="2">
    <source>
        <dbReference type="ARBA" id="ARBA00022490"/>
    </source>
</evidence>
<dbReference type="InterPro" id="IPR007864">
    <property type="entry name" value="UreE_C_dom"/>
</dbReference>
<feature type="domain" description="UreE urease accessory N-terminal" evidence="6">
    <location>
        <begin position="10"/>
        <end position="74"/>
    </location>
</feature>
<dbReference type="GO" id="GO:0019627">
    <property type="term" value="P:urea metabolic process"/>
    <property type="evidence" value="ECO:0007669"/>
    <property type="project" value="InterPro"/>
</dbReference>
<dbReference type="GO" id="GO:0051082">
    <property type="term" value="F:unfolded protein binding"/>
    <property type="evidence" value="ECO:0007669"/>
    <property type="project" value="UniProtKB-UniRule"/>
</dbReference>
<dbReference type="SUPFAM" id="SSF69287">
    <property type="entry name" value="Urease metallochaperone UreE, N-terminal domain"/>
    <property type="match status" value="1"/>
</dbReference>
<sequence>MMIRHVVGKLADLNLGHHGVSTDLTIERVAVSWDELHKRILRKTTDVGRDIGIQLETGHLHPGDILHCEGNHIIIVEVKEEAVLVVSVSTMRTMGLAAHAIGNLHAPIEITNQTVITPYNSVLEDQLQKLGFATQVENRPFAP</sequence>
<dbReference type="RefSeq" id="WP_021169036.1">
    <property type="nucleotide sequence ID" value="NZ_CTRP01000003.1"/>
</dbReference>
<dbReference type="EMBL" id="CTRP01000003">
    <property type="protein sequence ID" value="CQR70297.1"/>
    <property type="molecule type" value="Genomic_DNA"/>
</dbReference>
<protein>
    <recommendedName>
        <fullName evidence="5">Urease accessory protein UreE</fullName>
    </recommendedName>
</protein>
<dbReference type="Gene3D" id="2.60.260.20">
    <property type="entry name" value="Urease metallochaperone UreE, N-terminal domain"/>
    <property type="match status" value="1"/>
</dbReference>
<dbReference type="HAMAP" id="MF_00822">
    <property type="entry name" value="UreE"/>
    <property type="match status" value="1"/>
</dbReference>
<evidence type="ECO:0000259" key="6">
    <source>
        <dbReference type="SMART" id="SM00988"/>
    </source>
</evidence>
<evidence type="ECO:0000256" key="1">
    <source>
        <dbReference type="ARBA" id="ARBA00004496"/>
    </source>
</evidence>
<keyword evidence="8" id="KW-1185">Reference proteome</keyword>
<organism evidence="7 8">
    <name type="scientific">Sporomusa ovata</name>
    <dbReference type="NCBI Taxonomy" id="2378"/>
    <lineage>
        <taxon>Bacteria</taxon>
        <taxon>Bacillati</taxon>
        <taxon>Bacillota</taxon>
        <taxon>Negativicutes</taxon>
        <taxon>Selenomonadales</taxon>
        <taxon>Sporomusaceae</taxon>
        <taxon>Sporomusa</taxon>
    </lineage>
</organism>
<evidence type="ECO:0000313" key="8">
    <source>
        <dbReference type="Proteomes" id="UP000049855"/>
    </source>
</evidence>
<keyword evidence="2 5" id="KW-0963">Cytoplasm</keyword>
<comment type="similarity">
    <text evidence="5">Belongs to the UreE family.</text>
</comment>
<dbReference type="InterPro" id="IPR036118">
    <property type="entry name" value="UreE_N_sf"/>
</dbReference>
<evidence type="ECO:0000313" key="7">
    <source>
        <dbReference type="EMBL" id="CQR70297.1"/>
    </source>
</evidence>
<dbReference type="Gene3D" id="3.30.70.790">
    <property type="entry name" value="UreE, C-terminal domain"/>
    <property type="match status" value="1"/>
</dbReference>
<reference evidence="8" key="1">
    <citation type="submission" date="2015-03" db="EMBL/GenBank/DDBJ databases">
        <authorList>
            <person name="Nijsse Bart"/>
        </authorList>
    </citation>
    <scope>NUCLEOTIDE SEQUENCE [LARGE SCALE GENOMIC DNA]</scope>
</reference>
<dbReference type="Proteomes" id="UP000049855">
    <property type="component" value="Unassembled WGS sequence"/>
</dbReference>
<dbReference type="Pfam" id="PF02814">
    <property type="entry name" value="UreE_N"/>
    <property type="match status" value="1"/>
</dbReference>
<dbReference type="Pfam" id="PF05194">
    <property type="entry name" value="UreE_C"/>
    <property type="match status" value="1"/>
</dbReference>
<comment type="subcellular location">
    <subcellularLocation>
        <location evidence="1 5">Cytoplasm</location>
    </subcellularLocation>
</comment>
<dbReference type="SMART" id="SM00988">
    <property type="entry name" value="UreE_N"/>
    <property type="match status" value="1"/>
</dbReference>